<feature type="domain" description="UMA" evidence="9">
    <location>
        <begin position="231"/>
        <end position="278"/>
    </location>
</feature>
<dbReference type="GO" id="GO:0015031">
    <property type="term" value="P:protein transport"/>
    <property type="evidence" value="ECO:0007669"/>
    <property type="project" value="UniProtKB-KW"/>
</dbReference>
<gene>
    <name evidence="12" type="primary">LOC109482477</name>
</gene>
<evidence type="ECO:0000256" key="8">
    <source>
        <dbReference type="SAM" id="MobiDB-lite"/>
    </source>
</evidence>
<dbReference type="GO" id="GO:0019075">
    <property type="term" value="P:virus maturation"/>
    <property type="evidence" value="ECO:0007669"/>
    <property type="project" value="TreeGrafter"/>
</dbReference>
<evidence type="ECO:0000256" key="3">
    <source>
        <dbReference type="ARBA" id="ARBA00022448"/>
    </source>
</evidence>
<dbReference type="OrthoDB" id="6021306at2759"/>
<accession>A0A6P5A368</accession>
<feature type="compositionally biased region" description="Low complexity" evidence="8">
    <location>
        <begin position="177"/>
        <end position="192"/>
    </location>
</feature>
<dbReference type="InterPro" id="IPR023340">
    <property type="entry name" value="UMA"/>
</dbReference>
<keyword evidence="4" id="KW-0967">Endosome</keyword>
<keyword evidence="5" id="KW-0653">Protein transport</keyword>
<evidence type="ECO:0000256" key="4">
    <source>
        <dbReference type="ARBA" id="ARBA00022753"/>
    </source>
</evidence>
<evidence type="ECO:0000256" key="2">
    <source>
        <dbReference type="ARBA" id="ARBA00010432"/>
    </source>
</evidence>
<dbReference type="AlphaFoldDB" id="A0A6P5A368"/>
<dbReference type="InterPro" id="IPR040297">
    <property type="entry name" value="MVB12B"/>
</dbReference>
<dbReference type="PANTHER" id="PTHR31547:SF1">
    <property type="entry name" value="MULTIVESICULAR BODY SUBUNIT 12B"/>
    <property type="match status" value="1"/>
</dbReference>
<keyword evidence="11" id="KW-1185">Reference proteome</keyword>
<dbReference type="Gene3D" id="2.100.10.50">
    <property type="match status" value="1"/>
</dbReference>
<dbReference type="GO" id="GO:0042058">
    <property type="term" value="P:regulation of epidermal growth factor receptor signaling pathway"/>
    <property type="evidence" value="ECO:0007669"/>
    <property type="project" value="TreeGrafter"/>
</dbReference>
<dbReference type="GO" id="GO:0031902">
    <property type="term" value="C:late endosome membrane"/>
    <property type="evidence" value="ECO:0007669"/>
    <property type="project" value="UniProtKB-SubCell"/>
</dbReference>
<feature type="region of interest" description="Disordered" evidence="8">
    <location>
        <begin position="157"/>
        <end position="194"/>
    </location>
</feature>
<evidence type="ECO:0000256" key="6">
    <source>
        <dbReference type="ARBA" id="ARBA00023136"/>
    </source>
</evidence>
<dbReference type="RefSeq" id="XP_019640759.1">
    <property type="nucleotide sequence ID" value="XM_019785200.1"/>
</dbReference>
<evidence type="ECO:0000259" key="9">
    <source>
        <dbReference type="PROSITE" id="PS51497"/>
    </source>
</evidence>
<comment type="function">
    <text evidence="7">Component of the ESCRT-I complex, a regulator of vesicular trafficking process. Required for the sorting of endocytic ubiquitinated cargos into multivesicular bodies.</text>
</comment>
<dbReference type="PROSITE" id="PS51498">
    <property type="entry name" value="MABP"/>
    <property type="match status" value="1"/>
</dbReference>
<comment type="similarity">
    <text evidence="2">Belongs to the MVB12 family.</text>
</comment>
<evidence type="ECO:0000313" key="11">
    <source>
        <dbReference type="Proteomes" id="UP000515135"/>
    </source>
</evidence>
<dbReference type="GeneID" id="109482477"/>
<organism evidence="11 12">
    <name type="scientific">Branchiostoma belcheri</name>
    <name type="common">Amphioxus</name>
    <dbReference type="NCBI Taxonomy" id="7741"/>
    <lineage>
        <taxon>Eukaryota</taxon>
        <taxon>Metazoa</taxon>
        <taxon>Chordata</taxon>
        <taxon>Cephalochordata</taxon>
        <taxon>Leptocardii</taxon>
        <taxon>Amphioxiformes</taxon>
        <taxon>Branchiostomatidae</taxon>
        <taxon>Branchiostoma</taxon>
    </lineage>
</organism>
<keyword evidence="3" id="KW-0813">Transport</keyword>
<keyword evidence="6" id="KW-0472">Membrane</keyword>
<dbReference type="FunFam" id="2.100.10.50:FF:000002">
    <property type="entry name" value="Multivesicular body subunit 12B"/>
    <property type="match status" value="1"/>
</dbReference>
<evidence type="ECO:0000256" key="7">
    <source>
        <dbReference type="ARBA" id="ARBA00053101"/>
    </source>
</evidence>
<evidence type="ECO:0000256" key="5">
    <source>
        <dbReference type="ARBA" id="ARBA00022927"/>
    </source>
</evidence>
<name>A0A6P5A368_BRABE</name>
<sequence>MNNAGDRRDSLPKEAPITEVCVVENKERCPQGYVVLSETEDGKDGDLWTDKFFGKKVTRYICFNRAYANGGGNVLADVAILGERDIVPTGYSQINATADTGEIALKKRILCIKMLPRNMTDSAICDIKLLAKTKRPPPGFTFVGEVNSISVSYKMGPVQRTSGPVRPAPGPPQMTRQSSQPLSQQPVPASPSYTSDVQRQYHTLPADIHRQRADVIPLTRQMSTVKIATAVDGIPFELNKKLGADSIKDFSLPEMQYQTEQEIENKYKYDFTAERTAAARIPPNI</sequence>
<evidence type="ECO:0000259" key="10">
    <source>
        <dbReference type="PROSITE" id="PS51498"/>
    </source>
</evidence>
<dbReference type="Proteomes" id="UP000515135">
    <property type="component" value="Unplaced"/>
</dbReference>
<dbReference type="PANTHER" id="PTHR31547">
    <property type="entry name" value="MULTIVESICULAR BODY SUBUNIT 12B"/>
    <property type="match status" value="1"/>
</dbReference>
<dbReference type="InterPro" id="IPR018798">
    <property type="entry name" value="MVB12A/B"/>
</dbReference>
<dbReference type="GO" id="GO:0000813">
    <property type="term" value="C:ESCRT I complex"/>
    <property type="evidence" value="ECO:0007669"/>
    <property type="project" value="InterPro"/>
</dbReference>
<dbReference type="GO" id="GO:0046755">
    <property type="term" value="P:viral budding"/>
    <property type="evidence" value="ECO:0007669"/>
    <property type="project" value="TreeGrafter"/>
</dbReference>
<dbReference type="KEGG" id="bbel:109482477"/>
<protein>
    <submittedName>
        <fullName evidence="12">Multivesicular body subunit 12B-like isoform X1</fullName>
    </submittedName>
</protein>
<proteinExistence type="inferred from homology"/>
<evidence type="ECO:0000256" key="1">
    <source>
        <dbReference type="ARBA" id="ARBA00004633"/>
    </source>
</evidence>
<dbReference type="Pfam" id="PF10240">
    <property type="entry name" value="DUF2464"/>
    <property type="match status" value="1"/>
</dbReference>
<reference evidence="12" key="1">
    <citation type="submission" date="2025-08" db="UniProtKB">
        <authorList>
            <consortium name="RefSeq"/>
        </authorList>
    </citation>
    <scope>IDENTIFICATION</scope>
    <source>
        <tissue evidence="12">Gonad</tissue>
    </source>
</reference>
<evidence type="ECO:0000313" key="12">
    <source>
        <dbReference type="RefSeq" id="XP_019640759.1"/>
    </source>
</evidence>
<feature type="domain" description="MABP" evidence="10">
    <location>
        <begin position="14"/>
        <end position="157"/>
    </location>
</feature>
<comment type="subcellular location">
    <subcellularLocation>
        <location evidence="1">Late endosome membrane</location>
        <topology evidence="1">Peripheral membrane protein</topology>
    </subcellularLocation>
</comment>
<dbReference type="PROSITE" id="PS51497">
    <property type="entry name" value="UMA"/>
    <property type="match status" value="1"/>
</dbReference>
<dbReference type="InterPro" id="IPR023341">
    <property type="entry name" value="MABP"/>
</dbReference>